<dbReference type="RefSeq" id="WP_014965966.1">
    <property type="nucleotide sequence ID" value="NC_018656.1"/>
</dbReference>
<keyword evidence="4" id="KW-1185">Reference proteome</keyword>
<dbReference type="STRING" id="1229909.NSED_09050"/>
<dbReference type="GeneID" id="13698572"/>
<dbReference type="Proteomes" id="UP000006100">
    <property type="component" value="Chromosome"/>
</dbReference>
<dbReference type="PANTHER" id="PTHR38682:SF1">
    <property type="entry name" value="V-TYPE ATP SYNTHASE SUBUNIT C"/>
    <property type="match status" value="1"/>
</dbReference>
<reference evidence="3 4" key="1">
    <citation type="journal article" date="2012" name="J. Bacteriol.">
        <title>Draft Genome Sequence of an Ammonia-Oxidizing Archaeon, "Candidatus Nitrosopumilus sediminis" AR2, from Svalbard in the Arctic Circle.</title>
        <authorList>
            <person name="Park S.J."/>
            <person name="Kim J.G."/>
            <person name="Jung M.Y."/>
            <person name="Kim S.J."/>
            <person name="Cha I.T."/>
            <person name="Ghai R."/>
            <person name="Martin-Cuadrado A.B."/>
            <person name="Rodriguez-Valera F."/>
            <person name="Rhee S.K."/>
        </authorList>
    </citation>
    <scope>NUCLEOTIDE SEQUENCE [LARGE SCALE GENOMIC DNA]</scope>
    <source>
        <strain evidence="3 4">AR2</strain>
    </source>
</reference>
<organism evidence="3 4">
    <name type="scientific">Candidatus Nitrosopumilus sediminis</name>
    <dbReference type="NCBI Taxonomy" id="1229909"/>
    <lineage>
        <taxon>Archaea</taxon>
        <taxon>Nitrososphaerota</taxon>
        <taxon>Nitrososphaeria</taxon>
        <taxon>Nitrosopumilales</taxon>
        <taxon>Nitrosopumilaceae</taxon>
        <taxon>Nitrosopumilus</taxon>
    </lineage>
</organism>
<dbReference type="Pfam" id="PF01992">
    <property type="entry name" value="vATP-synt_AC39"/>
    <property type="match status" value="1"/>
</dbReference>
<accession>K0BEY0</accession>
<dbReference type="InterPro" id="IPR002843">
    <property type="entry name" value="ATPase_V0-cplx_csu/dsu"/>
</dbReference>
<dbReference type="AlphaFoldDB" id="K0BEY0"/>
<evidence type="ECO:0000313" key="4">
    <source>
        <dbReference type="Proteomes" id="UP000006100"/>
    </source>
</evidence>
<dbReference type="InterPro" id="IPR036079">
    <property type="entry name" value="ATPase_csu/dsu_sf"/>
</dbReference>
<dbReference type="KEGG" id="nir:NSED_09050"/>
<protein>
    <submittedName>
        <fullName evidence="3">H(+)-transporting two-sector ATPase</fullName>
    </submittedName>
</protein>
<dbReference type="HOGENOM" id="CLU_784368_0_0_2"/>
<proteinExistence type="predicted"/>
<keyword evidence="2" id="KW-0406">Ion transport</keyword>
<keyword evidence="1" id="KW-0813">Transport</keyword>
<name>K0BEY0_9ARCH</name>
<evidence type="ECO:0000313" key="3">
    <source>
        <dbReference type="EMBL" id="AFS83600.1"/>
    </source>
</evidence>
<dbReference type="Gene3D" id="1.10.132.50">
    <property type="entry name" value="ATP synthase (C/AC39) subunit, domain 3"/>
    <property type="match status" value="3"/>
</dbReference>
<dbReference type="PANTHER" id="PTHR38682">
    <property type="entry name" value="V-TYPE ATP SYNTHASE SUBUNIT C"/>
    <property type="match status" value="1"/>
</dbReference>
<dbReference type="EMBL" id="CP003843">
    <property type="protein sequence ID" value="AFS83600.1"/>
    <property type="molecule type" value="Genomic_DNA"/>
</dbReference>
<dbReference type="eggNOG" id="arCOG02459">
    <property type="taxonomic scope" value="Archaea"/>
</dbReference>
<gene>
    <name evidence="3" type="ORF">NSED_09050</name>
</gene>
<dbReference type="InterPro" id="IPR044911">
    <property type="entry name" value="V-type_ATPase_csu/dsu_dom_3"/>
</dbReference>
<dbReference type="PATRIC" id="fig|1229909.8.peg.1980"/>
<evidence type="ECO:0000256" key="1">
    <source>
        <dbReference type="ARBA" id="ARBA00022448"/>
    </source>
</evidence>
<dbReference type="SUPFAM" id="SSF103486">
    <property type="entry name" value="V-type ATP synthase subunit C"/>
    <property type="match status" value="1"/>
</dbReference>
<dbReference type="OrthoDB" id="4272at2157"/>
<dbReference type="GO" id="GO:0046961">
    <property type="term" value="F:proton-transporting ATPase activity, rotational mechanism"/>
    <property type="evidence" value="ECO:0007669"/>
    <property type="project" value="InterPro"/>
</dbReference>
<dbReference type="InterPro" id="IPR050873">
    <property type="entry name" value="V-ATPase_V0D/AC39_subunit"/>
</dbReference>
<sequence>MGGSKNVYASVKAYSKRGKLLTKSDFQTLAESRDLEELMTRIKNTVYGEAVADVQKPYSSQSIESALRSKLADIHYSIAKTSGSSGVLDAYYMKFIVSNLKLILKGKILGKSQEEIESHVNLHAEELIKQRDVIVKALVAKDFEEAVASLNSVEFADEIAKAAALYNEKKNLQIFDTYFDKILFQHLAGAMKNYADKEATKIVSMDIDFYNILSVIRGKFWGLQEEQIQDLIINTSPPAKELLGRMMAAGTVRDAFNELSSTKYKDLVPQVENELDAIAEFERAFEMSIYSASLRSFTKMFSFATIVGITKLTAFEIRNLAAIAFAVEQKIPTETTMSKLILEEE</sequence>
<evidence type="ECO:0000256" key="2">
    <source>
        <dbReference type="ARBA" id="ARBA00023065"/>
    </source>
</evidence>